<sequence length="279" mass="30551">MKKVGLALSGGGPRGLIHIGVIKVLEKNNIPIDCIAGSSVGAFIGGIYAATKDVRILEQITASLKKRTIFSLFFDPVLKSGLIKGDKIINFIKKYVGDIEFSQLKIPFTAVATDFNTGEKFEINEGKLCQAIRASIAVPFFFKPVTIDDKILVDGAISSPLPVASVKKMGANLSISVNLYDKYLSQFSENQINIITVLQQTTKILLHNLAETEAKEADISISPQSTKIGWGKLLSRVGSQQGIDLGTQATEKKIKEIQNLLKAEKTGFFSCLRRFFRIR</sequence>
<evidence type="ECO:0000256" key="3">
    <source>
        <dbReference type="ARBA" id="ARBA00023098"/>
    </source>
</evidence>
<dbReference type="GO" id="GO:0016042">
    <property type="term" value="P:lipid catabolic process"/>
    <property type="evidence" value="ECO:0007669"/>
    <property type="project" value="UniProtKB-UniRule"/>
</dbReference>
<feature type="active site" description="Proton acceptor" evidence="4">
    <location>
        <position position="154"/>
    </location>
</feature>
<organism evidence="6 7">
    <name type="scientific">Candidatus Roizmanbacteria bacterium CG_4_8_14_3_um_filter_36_10</name>
    <dbReference type="NCBI Taxonomy" id="1974834"/>
    <lineage>
        <taxon>Bacteria</taxon>
        <taxon>Candidatus Roizmaniibacteriota</taxon>
    </lineage>
</organism>
<dbReference type="PANTHER" id="PTHR14226">
    <property type="entry name" value="NEUROPATHY TARGET ESTERASE/SWISS CHEESE D.MELANOGASTER"/>
    <property type="match status" value="1"/>
</dbReference>
<feature type="short sequence motif" description="DGA/G" evidence="4">
    <location>
        <begin position="154"/>
        <end position="156"/>
    </location>
</feature>
<keyword evidence="3 4" id="KW-0443">Lipid metabolism</keyword>
<dbReference type="PANTHER" id="PTHR14226:SF76">
    <property type="entry name" value="NTE FAMILY PROTEIN RSSA"/>
    <property type="match status" value="1"/>
</dbReference>
<dbReference type="SUPFAM" id="SSF52151">
    <property type="entry name" value="FabD/lysophospholipase-like"/>
    <property type="match status" value="1"/>
</dbReference>
<accession>A0A2M8GN38</accession>
<dbReference type="InterPro" id="IPR050301">
    <property type="entry name" value="NTE"/>
</dbReference>
<dbReference type="Proteomes" id="UP000229370">
    <property type="component" value="Unassembled WGS sequence"/>
</dbReference>
<evidence type="ECO:0000259" key="5">
    <source>
        <dbReference type="PROSITE" id="PS51635"/>
    </source>
</evidence>
<dbReference type="InterPro" id="IPR002641">
    <property type="entry name" value="PNPLA_dom"/>
</dbReference>
<comment type="caution">
    <text evidence="6">The sequence shown here is derived from an EMBL/GenBank/DDBJ whole genome shotgun (WGS) entry which is preliminary data.</text>
</comment>
<dbReference type="GO" id="GO:0016787">
    <property type="term" value="F:hydrolase activity"/>
    <property type="evidence" value="ECO:0007669"/>
    <property type="project" value="UniProtKB-UniRule"/>
</dbReference>
<evidence type="ECO:0000313" key="7">
    <source>
        <dbReference type="Proteomes" id="UP000229370"/>
    </source>
</evidence>
<keyword evidence="2 4" id="KW-0442">Lipid degradation</keyword>
<dbReference type="Pfam" id="PF01734">
    <property type="entry name" value="Patatin"/>
    <property type="match status" value="1"/>
</dbReference>
<gene>
    <name evidence="6" type="ORF">CO007_01850</name>
</gene>
<feature type="short sequence motif" description="GXSXG" evidence="4">
    <location>
        <begin position="37"/>
        <end position="41"/>
    </location>
</feature>
<dbReference type="InterPro" id="IPR016035">
    <property type="entry name" value="Acyl_Trfase/lysoPLipase"/>
</dbReference>
<reference evidence="7" key="1">
    <citation type="submission" date="2017-09" db="EMBL/GenBank/DDBJ databases">
        <title>Depth-based differentiation of microbial function through sediment-hosted aquifers and enrichment of novel symbionts in the deep terrestrial subsurface.</title>
        <authorList>
            <person name="Probst A.J."/>
            <person name="Ladd B."/>
            <person name="Jarett J.K."/>
            <person name="Geller-Mcgrath D.E."/>
            <person name="Sieber C.M.K."/>
            <person name="Emerson J.B."/>
            <person name="Anantharaman K."/>
            <person name="Thomas B.C."/>
            <person name="Malmstrom R."/>
            <person name="Stieglmeier M."/>
            <person name="Klingl A."/>
            <person name="Woyke T."/>
            <person name="Ryan C.M."/>
            <person name="Banfield J.F."/>
        </authorList>
    </citation>
    <scope>NUCLEOTIDE SEQUENCE [LARGE SCALE GENOMIC DNA]</scope>
</reference>
<feature type="active site" description="Nucleophile" evidence="4">
    <location>
        <position position="39"/>
    </location>
</feature>
<dbReference type="AlphaFoldDB" id="A0A2M8GN38"/>
<protein>
    <recommendedName>
        <fullName evidence="5">PNPLA domain-containing protein</fullName>
    </recommendedName>
</protein>
<evidence type="ECO:0000256" key="1">
    <source>
        <dbReference type="ARBA" id="ARBA00022801"/>
    </source>
</evidence>
<evidence type="ECO:0000256" key="4">
    <source>
        <dbReference type="PROSITE-ProRule" id="PRU01161"/>
    </source>
</evidence>
<proteinExistence type="predicted"/>
<keyword evidence="1 4" id="KW-0378">Hydrolase</keyword>
<feature type="domain" description="PNPLA" evidence="5">
    <location>
        <begin position="6"/>
        <end position="167"/>
    </location>
</feature>
<dbReference type="Gene3D" id="3.40.1090.10">
    <property type="entry name" value="Cytosolic phospholipase A2 catalytic domain"/>
    <property type="match status" value="2"/>
</dbReference>
<evidence type="ECO:0000256" key="2">
    <source>
        <dbReference type="ARBA" id="ARBA00022963"/>
    </source>
</evidence>
<feature type="short sequence motif" description="GXGXXG" evidence="4">
    <location>
        <begin position="10"/>
        <end position="15"/>
    </location>
</feature>
<name>A0A2M8GN38_9BACT</name>
<dbReference type="EMBL" id="PFQK01000034">
    <property type="protein sequence ID" value="PJC81987.1"/>
    <property type="molecule type" value="Genomic_DNA"/>
</dbReference>
<evidence type="ECO:0000313" key="6">
    <source>
        <dbReference type="EMBL" id="PJC81987.1"/>
    </source>
</evidence>
<dbReference type="PROSITE" id="PS51635">
    <property type="entry name" value="PNPLA"/>
    <property type="match status" value="1"/>
</dbReference>